<comment type="caution">
    <text evidence="2">The sequence shown here is derived from an EMBL/GenBank/DDBJ whole genome shotgun (WGS) entry which is preliminary data.</text>
</comment>
<accession>A0AAD9MPW1</accession>
<dbReference type="InterPro" id="IPR057373">
    <property type="entry name" value="ZNFX1"/>
</dbReference>
<gene>
    <name evidence="2" type="ORF">LSH36_1179g00000</name>
</gene>
<evidence type="ECO:0000313" key="2">
    <source>
        <dbReference type="EMBL" id="KAK2141025.1"/>
    </source>
</evidence>
<feature type="domain" description="ZNFX1" evidence="1">
    <location>
        <begin position="2"/>
        <end position="92"/>
    </location>
</feature>
<protein>
    <recommendedName>
        <fullName evidence="1">ZNFX1 domain-containing protein</fullName>
    </recommendedName>
</protein>
<dbReference type="InterPro" id="IPR027417">
    <property type="entry name" value="P-loop_NTPase"/>
</dbReference>
<proteinExistence type="predicted"/>
<dbReference type="Pfam" id="PF25396">
    <property type="entry name" value="ZNFX1"/>
    <property type="match status" value="1"/>
</dbReference>
<dbReference type="SUPFAM" id="SSF52540">
    <property type="entry name" value="P-loop containing nucleoside triphosphate hydrolases"/>
    <property type="match status" value="1"/>
</dbReference>
<dbReference type="EMBL" id="JAODUP010001179">
    <property type="protein sequence ID" value="KAK2141025.1"/>
    <property type="molecule type" value="Genomic_DNA"/>
</dbReference>
<organism evidence="2 3">
    <name type="scientific">Paralvinella palmiformis</name>
    <dbReference type="NCBI Taxonomy" id="53620"/>
    <lineage>
        <taxon>Eukaryota</taxon>
        <taxon>Metazoa</taxon>
        <taxon>Spiralia</taxon>
        <taxon>Lophotrochozoa</taxon>
        <taxon>Annelida</taxon>
        <taxon>Polychaeta</taxon>
        <taxon>Sedentaria</taxon>
        <taxon>Canalipalpata</taxon>
        <taxon>Terebellida</taxon>
        <taxon>Terebelliformia</taxon>
        <taxon>Alvinellidae</taxon>
        <taxon>Paralvinella</taxon>
    </lineage>
</organism>
<keyword evidence="3" id="KW-1185">Reference proteome</keyword>
<feature type="non-terminal residue" evidence="2">
    <location>
        <position position="1"/>
    </location>
</feature>
<name>A0AAD9MPW1_9ANNE</name>
<dbReference type="Gene3D" id="3.40.50.300">
    <property type="entry name" value="P-loop containing nucleotide triphosphate hydrolases"/>
    <property type="match status" value="1"/>
</dbReference>
<dbReference type="AlphaFoldDB" id="A0AAD9MPW1"/>
<sequence>SGLVVALRITPQSEVRNWINSSRFMFGNLLLISPSGNFRDGILATVSTRDAEILKKHQIIFVELCGASIGVDDFTALKSLTHNSDRMIMVECPTYSRAYHPVLRALQMKKPSELPFQEQLVRGQTPENVLPDYIDESELIRMEKSVVPTLDIYQERALKYAFRNEIACIQGPLGTRKTYIGIKIVQMLLKMQCKPSSPILVIELVADH</sequence>
<dbReference type="Proteomes" id="UP001208570">
    <property type="component" value="Unassembled WGS sequence"/>
</dbReference>
<evidence type="ECO:0000259" key="1">
    <source>
        <dbReference type="Pfam" id="PF25396"/>
    </source>
</evidence>
<reference evidence="2" key="1">
    <citation type="journal article" date="2023" name="Mol. Biol. Evol.">
        <title>Third-Generation Sequencing Reveals the Adaptive Role of the Epigenome in Three Deep-Sea Polychaetes.</title>
        <authorList>
            <person name="Perez M."/>
            <person name="Aroh O."/>
            <person name="Sun Y."/>
            <person name="Lan Y."/>
            <person name="Juniper S.K."/>
            <person name="Young C.R."/>
            <person name="Angers B."/>
            <person name="Qian P.Y."/>
        </authorList>
    </citation>
    <scope>NUCLEOTIDE SEQUENCE</scope>
    <source>
        <strain evidence="2">P08H-3</strain>
    </source>
</reference>
<evidence type="ECO:0000313" key="3">
    <source>
        <dbReference type="Proteomes" id="UP001208570"/>
    </source>
</evidence>